<reference evidence="8 9" key="1">
    <citation type="submission" date="2020-08" db="EMBL/GenBank/DDBJ databases">
        <title>Aphidius gifuensis genome sequencing and assembly.</title>
        <authorList>
            <person name="Du Z."/>
        </authorList>
    </citation>
    <scope>NUCLEOTIDE SEQUENCE [LARGE SCALE GENOMIC DNA]</scope>
    <source>
        <strain evidence="8">YNYX2018</strain>
        <tissue evidence="8">Adults</tissue>
    </source>
</reference>
<protein>
    <recommendedName>
        <fullName evidence="7">Dolichol-phosphate mannosyltransferase subunit 3</fullName>
    </recommendedName>
</protein>
<accession>A0A834XKM1</accession>
<dbReference type="EMBL" id="JACMRX010000006">
    <property type="protein sequence ID" value="KAF7987457.1"/>
    <property type="molecule type" value="Genomic_DNA"/>
</dbReference>
<keyword evidence="4 7" id="KW-0256">Endoplasmic reticulum</keyword>
<evidence type="ECO:0000256" key="4">
    <source>
        <dbReference type="ARBA" id="ARBA00022824"/>
    </source>
</evidence>
<comment type="subcellular location">
    <subcellularLocation>
        <location evidence="1 7">Endoplasmic reticulum membrane</location>
        <topology evidence="1 7">Multi-pass membrane protein</topology>
    </subcellularLocation>
</comment>
<dbReference type="AlphaFoldDB" id="A0A834XKM1"/>
<name>A0A834XKM1_APHGI</name>
<comment type="caution">
    <text evidence="8">The sequence shown here is derived from an EMBL/GenBank/DDBJ whole genome shotgun (WGS) entry which is preliminary data.</text>
</comment>
<gene>
    <name evidence="8" type="ORF">HCN44_003219</name>
</gene>
<comment type="caution">
    <text evidence="7">Lacks conserved residue(s) required for the propagation of feature annotation.</text>
</comment>
<dbReference type="GO" id="GO:0005789">
    <property type="term" value="C:endoplasmic reticulum membrane"/>
    <property type="evidence" value="ECO:0007669"/>
    <property type="project" value="UniProtKB-SubCell"/>
</dbReference>
<evidence type="ECO:0000256" key="5">
    <source>
        <dbReference type="ARBA" id="ARBA00022989"/>
    </source>
</evidence>
<comment type="pathway">
    <text evidence="7">Protein modification; protein glycosylation.</text>
</comment>
<keyword evidence="6 7" id="KW-0472">Membrane</keyword>
<evidence type="ECO:0000256" key="3">
    <source>
        <dbReference type="ARBA" id="ARBA00022692"/>
    </source>
</evidence>
<evidence type="ECO:0000313" key="9">
    <source>
        <dbReference type="Proteomes" id="UP000639338"/>
    </source>
</evidence>
<dbReference type="Pfam" id="PF08285">
    <property type="entry name" value="DPM3"/>
    <property type="match status" value="1"/>
</dbReference>
<evidence type="ECO:0000256" key="2">
    <source>
        <dbReference type="ARBA" id="ARBA00010430"/>
    </source>
</evidence>
<feature type="transmembrane region" description="Helical" evidence="7">
    <location>
        <begin position="37"/>
        <end position="59"/>
    </location>
</feature>
<dbReference type="OrthoDB" id="2014333at2759"/>
<keyword evidence="3 7" id="KW-0812">Transmembrane</keyword>
<proteinExistence type="inferred from homology"/>
<evidence type="ECO:0000256" key="6">
    <source>
        <dbReference type="ARBA" id="ARBA00023136"/>
    </source>
</evidence>
<comment type="similarity">
    <text evidence="2 7">Belongs to the DPM3 family.</text>
</comment>
<evidence type="ECO:0000313" key="8">
    <source>
        <dbReference type="EMBL" id="KAF7987457.1"/>
    </source>
</evidence>
<dbReference type="UniPathway" id="UPA00378"/>
<comment type="function">
    <text evidence="7">Stabilizer subunit of the dolichol-phosphate mannose (DPM) synthase complex; tethers catalytic subunit to the ER.</text>
</comment>
<dbReference type="PANTHER" id="PTHR16433">
    <property type="entry name" value="DOLICHOL-PHOSPHATE MANNOSYLTRANSFERASE SUBUNIT 3"/>
    <property type="match status" value="1"/>
</dbReference>
<comment type="subunit">
    <text evidence="7">Component of the dolichol-phosphate mannose (DPM) synthase complex.</text>
</comment>
<keyword evidence="9" id="KW-1185">Reference proteome</keyword>
<dbReference type="InterPro" id="IPR013174">
    <property type="entry name" value="DPM3"/>
</dbReference>
<dbReference type="PANTHER" id="PTHR16433:SF0">
    <property type="entry name" value="DOLICHOL-PHOSPHATE MANNOSYLTRANSFERASE SUBUNIT 3"/>
    <property type="match status" value="1"/>
</dbReference>
<keyword evidence="5 7" id="KW-1133">Transmembrane helix</keyword>
<evidence type="ECO:0000256" key="7">
    <source>
        <dbReference type="RuleBase" id="RU365085"/>
    </source>
</evidence>
<dbReference type="GO" id="GO:0006506">
    <property type="term" value="P:GPI anchor biosynthetic process"/>
    <property type="evidence" value="ECO:0007669"/>
    <property type="project" value="TreeGrafter"/>
</dbReference>
<organism evidence="8 9">
    <name type="scientific">Aphidius gifuensis</name>
    <name type="common">Parasitoid wasp</name>
    <dbReference type="NCBI Taxonomy" id="684658"/>
    <lineage>
        <taxon>Eukaryota</taxon>
        <taxon>Metazoa</taxon>
        <taxon>Ecdysozoa</taxon>
        <taxon>Arthropoda</taxon>
        <taxon>Hexapoda</taxon>
        <taxon>Insecta</taxon>
        <taxon>Pterygota</taxon>
        <taxon>Neoptera</taxon>
        <taxon>Endopterygota</taxon>
        <taxon>Hymenoptera</taxon>
        <taxon>Apocrita</taxon>
        <taxon>Ichneumonoidea</taxon>
        <taxon>Braconidae</taxon>
        <taxon>Aphidiinae</taxon>
        <taxon>Aphidius</taxon>
    </lineage>
</organism>
<dbReference type="GO" id="GO:0033185">
    <property type="term" value="C:dolichol-phosphate-mannose synthase complex"/>
    <property type="evidence" value="ECO:0007669"/>
    <property type="project" value="TreeGrafter"/>
</dbReference>
<evidence type="ECO:0000256" key="1">
    <source>
        <dbReference type="ARBA" id="ARBA00004477"/>
    </source>
</evidence>
<dbReference type="Proteomes" id="UP000639338">
    <property type="component" value="Unassembled WGS sequence"/>
</dbReference>
<sequence length="101" mass="11352">MTKLMEWLFGGALFLGPWTAIVTGTVSSSLTSQYHEIILYLPIVLLFLFAIWAATVVLYRTFTFNNCEEAAESLKLEIKQAQAELRIKGILPRDPKGSDLM</sequence>